<dbReference type="Proteomes" id="UP001163882">
    <property type="component" value="Chromosome"/>
</dbReference>
<name>A0ABY6IJQ7_9HYPH</name>
<dbReference type="RefSeq" id="WP_264224518.1">
    <property type="nucleotide sequence ID" value="NZ_CP107716.1"/>
</dbReference>
<dbReference type="EMBL" id="CP107716">
    <property type="protein sequence ID" value="UYQ70831.1"/>
    <property type="molecule type" value="Genomic_DNA"/>
</dbReference>
<sequence>MNRRDLIKGLPAAALLPTALVATPSAAHELSAKERYDYHLAEFQRAAEELDPMIGRWNLMQPDGPGEPVRLYAHRVTGRYEGDGIYESGQETAMGGRIHYRVELTNDIIDGKRTFMVSCSGEHSRVLEHVLETRIGRRLSAL</sequence>
<feature type="chain" id="PRO_5046643790" description="Twin-arginine translocation pathway signal" evidence="1">
    <location>
        <begin position="28"/>
        <end position="142"/>
    </location>
</feature>
<proteinExistence type="predicted"/>
<reference evidence="2" key="1">
    <citation type="submission" date="2022-10" db="EMBL/GenBank/DDBJ databases">
        <title>YIM 151497 complete genome.</title>
        <authorList>
            <person name="Chen X."/>
        </authorList>
    </citation>
    <scope>NUCLEOTIDE SEQUENCE</scope>
    <source>
        <strain evidence="2">YIM 151497</strain>
    </source>
</reference>
<evidence type="ECO:0000313" key="3">
    <source>
        <dbReference type="Proteomes" id="UP001163882"/>
    </source>
</evidence>
<keyword evidence="3" id="KW-1185">Reference proteome</keyword>
<accession>A0ABY6IJQ7</accession>
<protein>
    <recommendedName>
        <fullName evidence="4">Twin-arginine translocation pathway signal</fullName>
    </recommendedName>
</protein>
<feature type="signal peptide" evidence="1">
    <location>
        <begin position="1"/>
        <end position="27"/>
    </location>
</feature>
<keyword evidence="1" id="KW-0732">Signal</keyword>
<evidence type="ECO:0000256" key="1">
    <source>
        <dbReference type="SAM" id="SignalP"/>
    </source>
</evidence>
<evidence type="ECO:0000313" key="2">
    <source>
        <dbReference type="EMBL" id="UYQ70831.1"/>
    </source>
</evidence>
<organism evidence="2 3">
    <name type="scientific">Pelagibacterium flavum</name>
    <dbReference type="NCBI Taxonomy" id="2984530"/>
    <lineage>
        <taxon>Bacteria</taxon>
        <taxon>Pseudomonadati</taxon>
        <taxon>Pseudomonadota</taxon>
        <taxon>Alphaproteobacteria</taxon>
        <taxon>Hyphomicrobiales</taxon>
        <taxon>Devosiaceae</taxon>
        <taxon>Pelagibacterium</taxon>
    </lineage>
</organism>
<gene>
    <name evidence="2" type="ORF">OF122_12235</name>
</gene>
<evidence type="ECO:0008006" key="4">
    <source>
        <dbReference type="Google" id="ProtNLM"/>
    </source>
</evidence>